<comment type="caution">
    <text evidence="10">The sequence shown here is derived from an EMBL/GenBank/DDBJ whole genome shotgun (WGS) entry which is preliminary data.</text>
</comment>
<dbReference type="InterPro" id="IPR027379">
    <property type="entry name" value="CLS_N"/>
</dbReference>
<keyword evidence="5 8" id="KW-0472">Membrane</keyword>
<evidence type="ECO:0000256" key="6">
    <source>
        <dbReference type="SAM" id="Coils"/>
    </source>
</evidence>
<name>A0ABT9DAY3_9CELL</name>
<keyword evidence="3 8" id="KW-0812">Transmembrane</keyword>
<dbReference type="RefSeq" id="WP_304601653.1">
    <property type="nucleotide sequence ID" value="NZ_JAUQYP010000001.1"/>
</dbReference>
<evidence type="ECO:0000259" key="9">
    <source>
        <dbReference type="Pfam" id="PF13396"/>
    </source>
</evidence>
<feature type="transmembrane region" description="Helical" evidence="8">
    <location>
        <begin position="33"/>
        <end position="53"/>
    </location>
</feature>
<dbReference type="Proteomes" id="UP001232536">
    <property type="component" value="Unassembled WGS sequence"/>
</dbReference>
<organism evidence="10 11">
    <name type="scientific">Actinotalea lenta</name>
    <dbReference type="NCBI Taxonomy" id="3064654"/>
    <lineage>
        <taxon>Bacteria</taxon>
        <taxon>Bacillati</taxon>
        <taxon>Actinomycetota</taxon>
        <taxon>Actinomycetes</taxon>
        <taxon>Micrococcales</taxon>
        <taxon>Cellulomonadaceae</taxon>
        <taxon>Actinotalea</taxon>
    </lineage>
</organism>
<evidence type="ECO:0000256" key="8">
    <source>
        <dbReference type="SAM" id="Phobius"/>
    </source>
</evidence>
<evidence type="ECO:0000256" key="1">
    <source>
        <dbReference type="ARBA" id="ARBA00004651"/>
    </source>
</evidence>
<reference evidence="10 11" key="1">
    <citation type="submission" date="2023-07" db="EMBL/GenBank/DDBJ databases">
        <title>Description of novel actinomycetes strains, isolated from tidal flat sediment.</title>
        <authorList>
            <person name="Lu C."/>
        </authorList>
    </citation>
    <scope>NUCLEOTIDE SEQUENCE [LARGE SCALE GENOMIC DNA]</scope>
    <source>
        <strain evidence="10 11">SYSU T00b441</strain>
    </source>
</reference>
<protein>
    <submittedName>
        <fullName evidence="10">PLD nuclease N-terminal domain-containing protein</fullName>
    </submittedName>
</protein>
<proteinExistence type="predicted"/>
<keyword evidence="6" id="KW-0175">Coiled coil</keyword>
<gene>
    <name evidence="10" type="ORF">Q6348_12750</name>
</gene>
<evidence type="ECO:0000256" key="2">
    <source>
        <dbReference type="ARBA" id="ARBA00022475"/>
    </source>
</evidence>
<sequence length="129" mass="14487">MLRFLAIIELVLMIYALVHCVQAGDAVRNLPRWAWVVLIVLVPMVGAIVYLIAGRPTSGAPRPVPWPATRTAGSPEYERSPRGPDDDPEFLAGLRASDAKHEQMLKDWEAQLREREERLRKSENGDDEG</sequence>
<keyword evidence="11" id="KW-1185">Reference proteome</keyword>
<comment type="subcellular location">
    <subcellularLocation>
        <location evidence="1">Cell membrane</location>
        <topology evidence="1">Multi-pass membrane protein</topology>
    </subcellularLocation>
</comment>
<evidence type="ECO:0000313" key="11">
    <source>
        <dbReference type="Proteomes" id="UP001232536"/>
    </source>
</evidence>
<evidence type="ECO:0000256" key="4">
    <source>
        <dbReference type="ARBA" id="ARBA00022989"/>
    </source>
</evidence>
<keyword evidence="4 8" id="KW-1133">Transmembrane helix</keyword>
<feature type="coiled-coil region" evidence="6">
    <location>
        <begin position="98"/>
        <end position="125"/>
    </location>
</feature>
<evidence type="ECO:0000256" key="5">
    <source>
        <dbReference type="ARBA" id="ARBA00023136"/>
    </source>
</evidence>
<feature type="compositionally biased region" description="Basic and acidic residues" evidence="7">
    <location>
        <begin position="76"/>
        <end position="85"/>
    </location>
</feature>
<keyword evidence="2" id="KW-1003">Cell membrane</keyword>
<dbReference type="Pfam" id="PF13396">
    <property type="entry name" value="PLDc_N"/>
    <property type="match status" value="1"/>
</dbReference>
<feature type="region of interest" description="Disordered" evidence="7">
    <location>
        <begin position="55"/>
        <end position="91"/>
    </location>
</feature>
<feature type="domain" description="Cardiolipin synthase N-terminal" evidence="9">
    <location>
        <begin position="11"/>
        <end position="55"/>
    </location>
</feature>
<evidence type="ECO:0000256" key="7">
    <source>
        <dbReference type="SAM" id="MobiDB-lite"/>
    </source>
</evidence>
<evidence type="ECO:0000256" key="3">
    <source>
        <dbReference type="ARBA" id="ARBA00022692"/>
    </source>
</evidence>
<dbReference type="EMBL" id="JAUQYP010000001">
    <property type="protein sequence ID" value="MDO8108065.1"/>
    <property type="molecule type" value="Genomic_DNA"/>
</dbReference>
<evidence type="ECO:0000313" key="10">
    <source>
        <dbReference type="EMBL" id="MDO8108065.1"/>
    </source>
</evidence>
<accession>A0ABT9DAY3</accession>